<keyword evidence="2" id="KW-1185">Reference proteome</keyword>
<gene>
    <name evidence="1" type="ORF">L21SP2_0388</name>
</gene>
<organism evidence="1 2">
    <name type="scientific">Salinispira pacifica</name>
    <dbReference type="NCBI Taxonomy" id="1307761"/>
    <lineage>
        <taxon>Bacteria</taxon>
        <taxon>Pseudomonadati</taxon>
        <taxon>Spirochaetota</taxon>
        <taxon>Spirochaetia</taxon>
        <taxon>Spirochaetales</taxon>
        <taxon>Spirochaetaceae</taxon>
        <taxon>Salinispira</taxon>
    </lineage>
</organism>
<dbReference type="KEGG" id="slr:L21SP2_0388"/>
<evidence type="ECO:0000313" key="1">
    <source>
        <dbReference type="EMBL" id="AHC13820.1"/>
    </source>
</evidence>
<protein>
    <submittedName>
        <fullName evidence="1">Uncharacterized protein</fullName>
    </submittedName>
</protein>
<proteinExistence type="predicted"/>
<accession>V5WDW8</accession>
<reference evidence="1 2" key="1">
    <citation type="journal article" date="2015" name="Stand. Genomic Sci.">
        <title>Complete genome sequence and description of Salinispira pacifica gen. nov., sp. nov., a novel spirochaete isolated form a hypersaline microbial mat.</title>
        <authorList>
            <person name="Ben Hania W."/>
            <person name="Joseph M."/>
            <person name="Schumann P."/>
            <person name="Bunk B."/>
            <person name="Fiebig A."/>
            <person name="Sproer C."/>
            <person name="Klenk H.P."/>
            <person name="Fardeau M.L."/>
            <person name="Spring S."/>
        </authorList>
    </citation>
    <scope>NUCLEOTIDE SEQUENCE [LARGE SCALE GENOMIC DNA]</scope>
    <source>
        <strain evidence="1 2">L21-RPul-D2</strain>
    </source>
</reference>
<dbReference type="EMBL" id="CP006939">
    <property type="protein sequence ID" value="AHC13820.1"/>
    <property type="molecule type" value="Genomic_DNA"/>
</dbReference>
<name>V5WDW8_9SPIO</name>
<dbReference type="STRING" id="1307761.L21SP2_0388"/>
<dbReference type="AlphaFoldDB" id="V5WDW8"/>
<dbReference type="Proteomes" id="UP000018680">
    <property type="component" value="Chromosome"/>
</dbReference>
<sequence length="55" mass="6369">MICRFPKNSWKNINKVSIKIITRNFSSTFCIKQVKRQGAIMKGMIMYRSKNGAAE</sequence>
<dbReference type="HOGENOM" id="CLU_3029822_0_0_12"/>
<evidence type="ECO:0000313" key="2">
    <source>
        <dbReference type="Proteomes" id="UP000018680"/>
    </source>
</evidence>